<sequence>MHSPSSMKNFNFLIFLVQILLISQGILSRCKAHSFQPQAFTYDHSEHLHYDKKSSEDLKQEYFERPSSHTPFIHKNVYAPLSIKSPNPRTFYNYQENHPYKYRAMAPSKDSNELYTPRWTYQINNYYYKSNENRRNVICFPIQDYSNINYRANLSNQKYFSNDQTNKKYIKTAIGRTALTDFEDS</sequence>
<feature type="chain" id="PRO_5005487385" evidence="1">
    <location>
        <begin position="29"/>
        <end position="185"/>
    </location>
</feature>
<name>A0A0K2T2V0_LEPSM</name>
<reference evidence="2" key="1">
    <citation type="submission" date="2014-05" db="EMBL/GenBank/DDBJ databases">
        <authorList>
            <person name="Chronopoulou M."/>
        </authorList>
    </citation>
    <scope>NUCLEOTIDE SEQUENCE</scope>
    <source>
        <tissue evidence="2">Whole organism</tissue>
    </source>
</reference>
<dbReference type="EMBL" id="HACA01002794">
    <property type="protein sequence ID" value="CDW20155.1"/>
    <property type="molecule type" value="Transcribed_RNA"/>
</dbReference>
<dbReference type="AlphaFoldDB" id="A0A0K2T2V0"/>
<keyword evidence="1" id="KW-0732">Signal</keyword>
<feature type="signal peptide" evidence="1">
    <location>
        <begin position="1"/>
        <end position="28"/>
    </location>
</feature>
<evidence type="ECO:0000313" key="2">
    <source>
        <dbReference type="EMBL" id="CDW20155.1"/>
    </source>
</evidence>
<accession>A0A0K2T2V0</accession>
<organism evidence="2">
    <name type="scientific">Lepeophtheirus salmonis</name>
    <name type="common">Salmon louse</name>
    <name type="synonym">Caligus salmonis</name>
    <dbReference type="NCBI Taxonomy" id="72036"/>
    <lineage>
        <taxon>Eukaryota</taxon>
        <taxon>Metazoa</taxon>
        <taxon>Ecdysozoa</taxon>
        <taxon>Arthropoda</taxon>
        <taxon>Crustacea</taxon>
        <taxon>Multicrustacea</taxon>
        <taxon>Hexanauplia</taxon>
        <taxon>Copepoda</taxon>
        <taxon>Siphonostomatoida</taxon>
        <taxon>Caligidae</taxon>
        <taxon>Lepeophtheirus</taxon>
    </lineage>
</organism>
<protein>
    <submittedName>
        <fullName evidence="2">Uncharacterized protein</fullName>
    </submittedName>
</protein>
<evidence type="ECO:0000256" key="1">
    <source>
        <dbReference type="SAM" id="SignalP"/>
    </source>
</evidence>
<proteinExistence type="predicted"/>